<protein>
    <submittedName>
        <fullName evidence="5">Cell division GTPase</fullName>
    </submittedName>
</protein>
<dbReference type="InterPro" id="IPR003008">
    <property type="entry name" value="Tubulin_FtsZ_GTPase"/>
</dbReference>
<dbReference type="InterPro" id="IPR054719">
    <property type="entry name" value="TubZ-like_C"/>
</dbReference>
<dbReference type="GO" id="GO:0051301">
    <property type="term" value="P:cell division"/>
    <property type="evidence" value="ECO:0007669"/>
    <property type="project" value="UniProtKB-KW"/>
</dbReference>
<evidence type="ECO:0000256" key="3">
    <source>
        <dbReference type="SAM" id="MobiDB-lite"/>
    </source>
</evidence>
<dbReference type="GO" id="GO:0005525">
    <property type="term" value="F:GTP binding"/>
    <property type="evidence" value="ECO:0007669"/>
    <property type="project" value="UniProtKB-KW"/>
</dbReference>
<feature type="domain" description="Tubulin/FtsZ GTPase" evidence="4">
    <location>
        <begin position="26"/>
        <end position="238"/>
    </location>
</feature>
<dbReference type="InterPro" id="IPR045061">
    <property type="entry name" value="FtsZ/CetZ"/>
</dbReference>
<name>A0A518V238_BRELA</name>
<gene>
    <name evidence="5" type="ORF">EEL30_00785</name>
</gene>
<accession>A0A518V238</accession>
<feature type="region of interest" description="Disordered" evidence="3">
    <location>
        <begin position="379"/>
        <end position="451"/>
    </location>
</feature>
<keyword evidence="5" id="KW-0132">Cell division</keyword>
<evidence type="ECO:0000313" key="5">
    <source>
        <dbReference type="EMBL" id="QDX91048.1"/>
    </source>
</evidence>
<reference evidence="5 6" key="1">
    <citation type="submission" date="2018-11" db="EMBL/GenBank/DDBJ databases">
        <title>Phylogenetic determinants of toxin gene distribution in genomes of Brevibacillus laterosporus.</title>
        <authorList>
            <person name="Glare T.R."/>
            <person name="Durrant A."/>
            <person name="Berry C."/>
            <person name="Palma L."/>
            <person name="Ormskirk M."/>
            <person name="Cox M.O."/>
        </authorList>
    </citation>
    <scope>NUCLEOTIDE SEQUENCE [LARGE SCALE GENOMIC DNA]</scope>
    <source>
        <strain evidence="5 6">1821L</strain>
        <plasmid evidence="5 6">p1821L02</plasmid>
    </source>
</reference>
<dbReference type="GO" id="GO:0005737">
    <property type="term" value="C:cytoplasm"/>
    <property type="evidence" value="ECO:0007669"/>
    <property type="project" value="TreeGrafter"/>
</dbReference>
<dbReference type="EMBL" id="CP033462">
    <property type="protein sequence ID" value="QDX91048.1"/>
    <property type="molecule type" value="Genomic_DNA"/>
</dbReference>
<keyword evidence="1" id="KW-0547">Nucleotide-binding</keyword>
<dbReference type="AlphaFoldDB" id="A0A518V238"/>
<dbReference type="PANTHER" id="PTHR30314:SF10">
    <property type="entry name" value="TUBULIN-LIKE PROTEIN CETZ"/>
    <property type="match status" value="1"/>
</dbReference>
<organism evidence="5 6">
    <name type="scientific">Brevibacillus laterosporus</name>
    <name type="common">Bacillus laterosporus</name>
    <dbReference type="NCBI Taxonomy" id="1465"/>
    <lineage>
        <taxon>Bacteria</taxon>
        <taxon>Bacillati</taxon>
        <taxon>Bacillota</taxon>
        <taxon>Bacilli</taxon>
        <taxon>Bacillales</taxon>
        <taxon>Paenibacillaceae</taxon>
        <taxon>Brevibacillus</taxon>
    </lineage>
</organism>
<proteinExistence type="predicted"/>
<dbReference type="Proteomes" id="UP000319432">
    <property type="component" value="Plasmid p1821L02"/>
</dbReference>
<dbReference type="Pfam" id="PF00091">
    <property type="entry name" value="Tubulin"/>
    <property type="match status" value="1"/>
</dbReference>
<keyword evidence="6" id="KW-1185">Reference proteome</keyword>
<feature type="compositionally biased region" description="Polar residues" evidence="3">
    <location>
        <begin position="411"/>
        <end position="420"/>
    </location>
</feature>
<dbReference type="Gene3D" id="3.40.50.1440">
    <property type="entry name" value="Tubulin/FtsZ, GTPase domain"/>
    <property type="match status" value="1"/>
</dbReference>
<evidence type="ECO:0000256" key="1">
    <source>
        <dbReference type="ARBA" id="ARBA00022741"/>
    </source>
</evidence>
<dbReference type="SUPFAM" id="SSF52490">
    <property type="entry name" value="Tubulin nucleotide-binding domain-like"/>
    <property type="match status" value="1"/>
</dbReference>
<dbReference type="SMART" id="SM00864">
    <property type="entry name" value="Tubulin"/>
    <property type="match status" value="1"/>
</dbReference>
<keyword evidence="5" id="KW-0614">Plasmid</keyword>
<dbReference type="Pfam" id="PF22453">
    <property type="entry name" value="TubZ-like_C"/>
    <property type="match status" value="1"/>
</dbReference>
<keyword evidence="2" id="KW-0342">GTP-binding</keyword>
<keyword evidence="5" id="KW-0131">Cell cycle</keyword>
<sequence length="451" mass="50034">MSKITIDNVWDLESFVKQKGADLGIKFGFIGIGQGGGKIVDTFAGIRNPINNEPAYPVLCLNTNMGDLKSLKNVDKNNRVSLKGKEFERGAGMDPSKGKLAVQANGQIVFNEINRVLKDADVIVVAASLGGGTGTGAINMVIDVVADFVGKPVMAIVSLPNPHIDENLNAYYALKELTPKLQEMRKDKQGNTYRVLENLTIIDNKKLIEDHLADTDLDSSISWDQYSNYKVASILHEWNVSTTLESDKTLDAEDFRNKLLCNGGVLTYAKKRINLQENALKSENDLINEIVSTYREKNVLANGFNYSKDARAFGLHVVMPKSKEDLLNINTLEKINKRIQEELPGVPVYYGKSTWDSKHALVYTLVSLQGLPERARKLEEESQQLVKEQQERESKSSGFDLGGELSLPNPFKTTTRSRSVSDVPANPFASRDEVASTTDDDEPFNPFMIKT</sequence>
<dbReference type="GO" id="GO:0003924">
    <property type="term" value="F:GTPase activity"/>
    <property type="evidence" value="ECO:0007669"/>
    <property type="project" value="InterPro"/>
</dbReference>
<evidence type="ECO:0000256" key="2">
    <source>
        <dbReference type="ARBA" id="ARBA00023134"/>
    </source>
</evidence>
<dbReference type="GO" id="GO:0032153">
    <property type="term" value="C:cell division site"/>
    <property type="evidence" value="ECO:0007669"/>
    <property type="project" value="TreeGrafter"/>
</dbReference>
<evidence type="ECO:0000313" key="6">
    <source>
        <dbReference type="Proteomes" id="UP000319432"/>
    </source>
</evidence>
<geneLocation type="plasmid" evidence="5 6">
    <name>p1821L02</name>
</geneLocation>
<evidence type="ECO:0000259" key="4">
    <source>
        <dbReference type="SMART" id="SM00864"/>
    </source>
</evidence>
<dbReference type="OrthoDB" id="2905805at2"/>
<dbReference type="InterPro" id="IPR036525">
    <property type="entry name" value="Tubulin/FtsZ_GTPase_sf"/>
</dbReference>
<dbReference type="PANTHER" id="PTHR30314">
    <property type="entry name" value="CELL DIVISION PROTEIN FTSZ-RELATED"/>
    <property type="match status" value="1"/>
</dbReference>